<dbReference type="GO" id="GO:0016020">
    <property type="term" value="C:membrane"/>
    <property type="evidence" value="ECO:0007669"/>
    <property type="project" value="UniProtKB-SubCell"/>
</dbReference>
<feature type="domain" description="EamA" evidence="7">
    <location>
        <begin position="158"/>
        <end position="293"/>
    </location>
</feature>
<name>A0A5B8FIS7_9RHOB</name>
<reference evidence="8 9" key="1">
    <citation type="submission" date="2019-06" db="EMBL/GenBank/DDBJ databases">
        <title>Genome sequence of Rhodobacteraceae bacterium D4M1.</title>
        <authorList>
            <person name="Cao J."/>
        </authorList>
    </citation>
    <scope>NUCLEOTIDE SEQUENCE [LARGE SCALE GENOMIC DNA]</scope>
    <source>
        <strain evidence="8 9">D4M1</strain>
    </source>
</reference>
<comment type="subcellular location">
    <subcellularLocation>
        <location evidence="1">Membrane</location>
        <topology evidence="1">Multi-pass membrane protein</topology>
    </subcellularLocation>
</comment>
<feature type="transmembrane region" description="Helical" evidence="6">
    <location>
        <begin position="274"/>
        <end position="293"/>
    </location>
</feature>
<sequence length="295" mass="31379">MPVPVSDALRGHAAMLMFAMLVSGSFSLGGLAAPWMDPAALNALRFAIATGVMGGLALRAGALRRGAFAAPWRHLLLGGLLSVYFVLMFRALQITDPVSTGAVFTLTPVMSAVFGWLLLRQVTTPLMALSLALAAAGALWVIFRGDPAAMLRFELGRGEWLYFLGCIAHALYTPLVRKLGRGEPLLAFTFGTLFAGMVLIGGYALPALAETDFAALPSSVWVAILYTAVFTTAVTFYLLQFAAMRLPSAKVMAYTYLVPSFVMVWEGVLGHGWVAPQVLPGVAATVLALLVLLRA</sequence>
<dbReference type="EMBL" id="CP040818">
    <property type="protein sequence ID" value="QDL93448.1"/>
    <property type="molecule type" value="Genomic_DNA"/>
</dbReference>
<dbReference type="InterPro" id="IPR050638">
    <property type="entry name" value="AA-Vitamin_Transporters"/>
</dbReference>
<keyword evidence="9" id="KW-1185">Reference proteome</keyword>
<keyword evidence="5 6" id="KW-0472">Membrane</keyword>
<evidence type="ECO:0000256" key="5">
    <source>
        <dbReference type="ARBA" id="ARBA00023136"/>
    </source>
</evidence>
<dbReference type="SUPFAM" id="SSF103481">
    <property type="entry name" value="Multidrug resistance efflux transporter EmrE"/>
    <property type="match status" value="1"/>
</dbReference>
<feature type="transmembrane region" description="Helical" evidence="6">
    <location>
        <begin position="251"/>
        <end position="268"/>
    </location>
</feature>
<evidence type="ECO:0000259" key="7">
    <source>
        <dbReference type="Pfam" id="PF00892"/>
    </source>
</evidence>
<feature type="transmembrane region" description="Helical" evidence="6">
    <location>
        <begin position="155"/>
        <end position="173"/>
    </location>
</feature>
<organism evidence="8 9">
    <name type="scientific">Paroceanicella profunda</name>
    <dbReference type="NCBI Taxonomy" id="2579971"/>
    <lineage>
        <taxon>Bacteria</taxon>
        <taxon>Pseudomonadati</taxon>
        <taxon>Pseudomonadota</taxon>
        <taxon>Alphaproteobacteria</taxon>
        <taxon>Rhodobacterales</taxon>
        <taxon>Paracoccaceae</taxon>
        <taxon>Paroceanicella</taxon>
    </lineage>
</organism>
<dbReference type="Proteomes" id="UP000305888">
    <property type="component" value="Chromosome"/>
</dbReference>
<evidence type="ECO:0000256" key="2">
    <source>
        <dbReference type="ARBA" id="ARBA00007362"/>
    </source>
</evidence>
<dbReference type="RefSeq" id="WP_138575914.1">
    <property type="nucleotide sequence ID" value="NZ_CP040818.1"/>
</dbReference>
<dbReference type="OrthoDB" id="5812248at2"/>
<evidence type="ECO:0000256" key="3">
    <source>
        <dbReference type="ARBA" id="ARBA00022692"/>
    </source>
</evidence>
<dbReference type="PANTHER" id="PTHR32322">
    <property type="entry name" value="INNER MEMBRANE TRANSPORTER"/>
    <property type="match status" value="1"/>
</dbReference>
<feature type="transmembrane region" description="Helical" evidence="6">
    <location>
        <begin position="42"/>
        <end position="62"/>
    </location>
</feature>
<evidence type="ECO:0000256" key="1">
    <source>
        <dbReference type="ARBA" id="ARBA00004141"/>
    </source>
</evidence>
<evidence type="ECO:0000256" key="6">
    <source>
        <dbReference type="SAM" id="Phobius"/>
    </source>
</evidence>
<feature type="transmembrane region" description="Helical" evidence="6">
    <location>
        <begin position="220"/>
        <end position="239"/>
    </location>
</feature>
<feature type="transmembrane region" description="Helical" evidence="6">
    <location>
        <begin position="185"/>
        <end position="208"/>
    </location>
</feature>
<dbReference type="PANTHER" id="PTHR32322:SF2">
    <property type="entry name" value="EAMA DOMAIN-CONTAINING PROTEIN"/>
    <property type="match status" value="1"/>
</dbReference>
<dbReference type="KEGG" id="ppru:FDP22_17655"/>
<gene>
    <name evidence="8" type="ORF">FDP22_17655</name>
</gene>
<feature type="domain" description="EamA" evidence="7">
    <location>
        <begin position="11"/>
        <end position="142"/>
    </location>
</feature>
<keyword evidence="3 6" id="KW-0812">Transmembrane</keyword>
<proteinExistence type="inferred from homology"/>
<evidence type="ECO:0000313" key="9">
    <source>
        <dbReference type="Proteomes" id="UP000305888"/>
    </source>
</evidence>
<dbReference type="InterPro" id="IPR037185">
    <property type="entry name" value="EmrE-like"/>
</dbReference>
<evidence type="ECO:0000313" key="8">
    <source>
        <dbReference type="EMBL" id="QDL93448.1"/>
    </source>
</evidence>
<feature type="transmembrane region" description="Helical" evidence="6">
    <location>
        <begin position="74"/>
        <end position="92"/>
    </location>
</feature>
<comment type="similarity">
    <text evidence="2">Belongs to the EamA transporter family.</text>
</comment>
<dbReference type="AlphaFoldDB" id="A0A5B8FIS7"/>
<dbReference type="InterPro" id="IPR000620">
    <property type="entry name" value="EamA_dom"/>
</dbReference>
<feature type="transmembrane region" description="Helical" evidence="6">
    <location>
        <begin position="126"/>
        <end position="143"/>
    </location>
</feature>
<accession>A0A5B8FIS7</accession>
<dbReference type="Pfam" id="PF00892">
    <property type="entry name" value="EamA"/>
    <property type="match status" value="2"/>
</dbReference>
<evidence type="ECO:0000256" key="4">
    <source>
        <dbReference type="ARBA" id="ARBA00022989"/>
    </source>
</evidence>
<protein>
    <submittedName>
        <fullName evidence="8">DMT family transporter</fullName>
    </submittedName>
</protein>
<keyword evidence="4 6" id="KW-1133">Transmembrane helix</keyword>
<feature type="transmembrane region" description="Helical" evidence="6">
    <location>
        <begin position="98"/>
        <end position="119"/>
    </location>
</feature>
<feature type="transmembrane region" description="Helical" evidence="6">
    <location>
        <begin position="12"/>
        <end position="36"/>
    </location>
</feature>